<sequence length="64" mass="7400">MRGVILHLRSLFVITCKERIPWELRCALLGIQCKAEREGHPVRISMFARQSTKKNCSSNRQSKS</sequence>
<proteinExistence type="predicted"/>
<gene>
    <name evidence="1" type="ORF">V1478_000942</name>
</gene>
<accession>A0ABD2C6X4</accession>
<dbReference type="Proteomes" id="UP001607302">
    <property type="component" value="Unassembled WGS sequence"/>
</dbReference>
<reference evidence="1 2" key="1">
    <citation type="journal article" date="2024" name="Ann. Entomol. Soc. Am.">
        <title>Genomic analyses of the southern and eastern yellowjacket wasps (Hymenoptera: Vespidae) reveal evolutionary signatures of social life.</title>
        <authorList>
            <person name="Catto M.A."/>
            <person name="Caine P.B."/>
            <person name="Orr S.E."/>
            <person name="Hunt B.G."/>
            <person name="Goodisman M.A.D."/>
        </authorList>
    </citation>
    <scope>NUCLEOTIDE SEQUENCE [LARGE SCALE GENOMIC DNA]</scope>
    <source>
        <strain evidence="1">233</strain>
        <tissue evidence="1">Head and thorax</tissue>
    </source>
</reference>
<keyword evidence="2" id="KW-1185">Reference proteome</keyword>
<protein>
    <submittedName>
        <fullName evidence="1">Uncharacterized protein</fullName>
    </submittedName>
</protein>
<dbReference type="AlphaFoldDB" id="A0ABD2C6X4"/>
<evidence type="ECO:0000313" key="2">
    <source>
        <dbReference type="Proteomes" id="UP001607302"/>
    </source>
</evidence>
<name>A0ABD2C6X4_VESSQ</name>
<evidence type="ECO:0000313" key="1">
    <source>
        <dbReference type="EMBL" id="KAL2740801.1"/>
    </source>
</evidence>
<organism evidence="1 2">
    <name type="scientific">Vespula squamosa</name>
    <name type="common">Southern yellow jacket</name>
    <name type="synonym">Wasp</name>
    <dbReference type="NCBI Taxonomy" id="30214"/>
    <lineage>
        <taxon>Eukaryota</taxon>
        <taxon>Metazoa</taxon>
        <taxon>Ecdysozoa</taxon>
        <taxon>Arthropoda</taxon>
        <taxon>Hexapoda</taxon>
        <taxon>Insecta</taxon>
        <taxon>Pterygota</taxon>
        <taxon>Neoptera</taxon>
        <taxon>Endopterygota</taxon>
        <taxon>Hymenoptera</taxon>
        <taxon>Apocrita</taxon>
        <taxon>Aculeata</taxon>
        <taxon>Vespoidea</taxon>
        <taxon>Vespidae</taxon>
        <taxon>Vespinae</taxon>
        <taxon>Vespula</taxon>
    </lineage>
</organism>
<dbReference type="EMBL" id="JAUDFV010000020">
    <property type="protein sequence ID" value="KAL2740801.1"/>
    <property type="molecule type" value="Genomic_DNA"/>
</dbReference>
<comment type="caution">
    <text evidence="1">The sequence shown here is derived from an EMBL/GenBank/DDBJ whole genome shotgun (WGS) entry which is preliminary data.</text>
</comment>